<dbReference type="Proteomes" id="UP001312865">
    <property type="component" value="Unassembled WGS sequence"/>
</dbReference>
<dbReference type="Pfam" id="PF08279">
    <property type="entry name" value="HTH_11"/>
    <property type="match status" value="1"/>
</dbReference>
<dbReference type="Gene3D" id="1.10.10.10">
    <property type="entry name" value="Winged helix-like DNA-binding domain superfamily/Winged helix DNA-binding domain"/>
    <property type="match status" value="1"/>
</dbReference>
<proteinExistence type="predicted"/>
<evidence type="ECO:0000313" key="4">
    <source>
        <dbReference type="EMBL" id="MEI5906779.1"/>
    </source>
</evidence>
<sequence length="315" mass="36975">MNKSERLNDMLQFINNKKTFNLKDLMEKYNISRSTAIRDVHSLELLGMPLYVEQGRSGKYVVLDNRILSPIIFTVDEMYAIYFAMLTLNGYKAKPFDYEINKLEDKLKQVLPSQVSNNIEKMKRLIELEKTDHSNFNPYLKELIQGIIEEKVYQVSYSKEKQKIRITGQFIKINSKFGQWYAKMYNFSKQTVQNLRCDKIVSLELAEKQNPSKLEDLLLLLEKDYHKQENAIPFTVIVTNKGKDLFDKEHYPSMSIQKTDDRYIISGYYNGNEEDFISEYFMRFGKSIVSINPPALISSIQNKLHHISTHLNKMS</sequence>
<accession>A0ABU8HC87</accession>
<dbReference type="InterPro" id="IPR036390">
    <property type="entry name" value="WH_DNA-bd_sf"/>
</dbReference>
<dbReference type="PANTHER" id="PTHR34580:SF9">
    <property type="entry name" value="SLL5097 PROTEIN"/>
    <property type="match status" value="1"/>
</dbReference>
<dbReference type="PROSITE" id="PS51000">
    <property type="entry name" value="HTH_DEOR_2"/>
    <property type="match status" value="1"/>
</dbReference>
<feature type="domain" description="HTH deoR-type" evidence="3">
    <location>
        <begin position="3"/>
        <end position="58"/>
    </location>
</feature>
<dbReference type="SUPFAM" id="SSF46785">
    <property type="entry name" value="Winged helix' DNA-binding domain"/>
    <property type="match status" value="1"/>
</dbReference>
<protein>
    <submittedName>
        <fullName evidence="4">WYL domain-containing protein</fullName>
    </submittedName>
</protein>
<organism evidence="4 5">
    <name type="scientific">Bacillus spongiae</name>
    <dbReference type="NCBI Taxonomy" id="2683610"/>
    <lineage>
        <taxon>Bacteria</taxon>
        <taxon>Bacillati</taxon>
        <taxon>Bacillota</taxon>
        <taxon>Bacilli</taxon>
        <taxon>Bacillales</taxon>
        <taxon>Bacillaceae</taxon>
        <taxon>Bacillus</taxon>
    </lineage>
</organism>
<name>A0ABU8HC87_9BACI</name>
<dbReference type="InterPro" id="IPR013196">
    <property type="entry name" value="HTH_11"/>
</dbReference>
<keyword evidence="1" id="KW-0805">Transcription regulation</keyword>
<dbReference type="InterPro" id="IPR036388">
    <property type="entry name" value="WH-like_DNA-bd_sf"/>
</dbReference>
<dbReference type="InterPro" id="IPR051534">
    <property type="entry name" value="CBASS_pafABC_assoc_protein"/>
</dbReference>
<dbReference type="RefSeq" id="WP_336586209.1">
    <property type="nucleotide sequence ID" value="NZ_JBBAXC010000004.1"/>
</dbReference>
<dbReference type="PANTHER" id="PTHR34580">
    <property type="match status" value="1"/>
</dbReference>
<dbReference type="EMBL" id="JBBAXC010000004">
    <property type="protein sequence ID" value="MEI5906779.1"/>
    <property type="molecule type" value="Genomic_DNA"/>
</dbReference>
<comment type="caution">
    <text evidence="4">The sequence shown here is derived from an EMBL/GenBank/DDBJ whole genome shotgun (WGS) entry which is preliminary data.</text>
</comment>
<keyword evidence="5" id="KW-1185">Reference proteome</keyword>
<evidence type="ECO:0000256" key="2">
    <source>
        <dbReference type="ARBA" id="ARBA00023163"/>
    </source>
</evidence>
<gene>
    <name evidence="4" type="ORF">WAK64_06870</name>
</gene>
<evidence type="ECO:0000259" key="3">
    <source>
        <dbReference type="PROSITE" id="PS51000"/>
    </source>
</evidence>
<evidence type="ECO:0000313" key="5">
    <source>
        <dbReference type="Proteomes" id="UP001312865"/>
    </source>
</evidence>
<keyword evidence="2" id="KW-0804">Transcription</keyword>
<dbReference type="InterPro" id="IPR001034">
    <property type="entry name" value="DeoR_HTH"/>
</dbReference>
<evidence type="ECO:0000256" key="1">
    <source>
        <dbReference type="ARBA" id="ARBA00023015"/>
    </source>
</evidence>
<reference evidence="4 5" key="1">
    <citation type="journal article" date="2018" name="J. Microbiol.">
        <title>Bacillus spongiae sp. nov., isolated from sponge of Jeju Island.</title>
        <authorList>
            <person name="Lee G.E."/>
            <person name="Im W.T."/>
            <person name="Park J.S."/>
        </authorList>
    </citation>
    <scope>NUCLEOTIDE SEQUENCE [LARGE SCALE GENOMIC DNA]</scope>
    <source>
        <strain evidence="4 5">135PIL107-10</strain>
    </source>
</reference>